<reference evidence="1" key="1">
    <citation type="journal article" date="2016" name="Genome Announc.">
        <title>Draft genomes of two strains of Paenibacillus glucanolyticus with capability to degrade lignocellulose.</title>
        <authorList>
            <person name="Mathews S.L."/>
            <person name="Pawlak J."/>
            <person name="Grunden A.M."/>
        </authorList>
    </citation>
    <scope>NUCLEOTIDE SEQUENCE [LARGE SCALE GENOMIC DNA]</scope>
    <source>
        <strain evidence="1">SLM1</strain>
    </source>
</reference>
<dbReference type="Proteomes" id="UP000076796">
    <property type="component" value="Unassembled WGS sequence"/>
</dbReference>
<evidence type="ECO:0000313" key="2">
    <source>
        <dbReference type="Proteomes" id="UP000076796"/>
    </source>
</evidence>
<protein>
    <submittedName>
        <fullName evidence="1">Uncharacterized protein</fullName>
    </submittedName>
</protein>
<gene>
    <name evidence="1" type="ORF">AWU65_17450</name>
</gene>
<dbReference type="AlphaFoldDB" id="A0A163KW85"/>
<keyword evidence="2" id="KW-1185">Reference proteome</keyword>
<dbReference type="EMBL" id="LWMH01000001">
    <property type="protein sequence ID" value="KZS47577.1"/>
    <property type="molecule type" value="Genomic_DNA"/>
</dbReference>
<dbReference type="GeneID" id="97556981"/>
<dbReference type="OrthoDB" id="2663827at2"/>
<organism evidence="1 2">
    <name type="scientific">Paenibacillus glucanolyticus</name>
    <dbReference type="NCBI Taxonomy" id="59843"/>
    <lineage>
        <taxon>Bacteria</taxon>
        <taxon>Bacillati</taxon>
        <taxon>Bacillota</taxon>
        <taxon>Bacilli</taxon>
        <taxon>Bacillales</taxon>
        <taxon>Paenibacillaceae</taxon>
        <taxon>Paenibacillus</taxon>
    </lineage>
</organism>
<sequence>MNRFLKTARIVWMLILVLVTAFALYIPVQEYYSNEIEDDRYVYKNDLHLKAAVLKHSQILSKLKAAGNSLPLFLMFSAVLLQQAPRTRLPYRPIIPLRLRLLLLFPIKYTSIFV</sequence>
<dbReference type="KEGG" id="pglu:A3958_16855"/>
<name>A0A163KW85_9BACL</name>
<dbReference type="STRING" id="59843.A3958_16855"/>
<accession>A0A163KW85</accession>
<proteinExistence type="predicted"/>
<dbReference type="RefSeq" id="WP_006208924.1">
    <property type="nucleotide sequence ID" value="NZ_CBCSBX010000009.1"/>
</dbReference>
<comment type="caution">
    <text evidence="1">The sequence shown here is derived from an EMBL/GenBank/DDBJ whole genome shotgun (WGS) entry which is preliminary data.</text>
</comment>
<evidence type="ECO:0000313" key="1">
    <source>
        <dbReference type="EMBL" id="KZS47577.1"/>
    </source>
</evidence>